<keyword evidence="7" id="KW-0812">Transmembrane</keyword>
<dbReference type="CDD" id="cd11062">
    <property type="entry name" value="CYP58-like"/>
    <property type="match status" value="1"/>
</dbReference>
<evidence type="ECO:0000256" key="2">
    <source>
        <dbReference type="ARBA" id="ARBA00010617"/>
    </source>
</evidence>
<evidence type="ECO:0000256" key="1">
    <source>
        <dbReference type="ARBA" id="ARBA00001971"/>
    </source>
</evidence>
<comment type="cofactor">
    <cofactor evidence="1 5">
        <name>heme</name>
        <dbReference type="ChEBI" id="CHEBI:30413"/>
    </cofactor>
</comment>
<dbReference type="PRINTS" id="PR00463">
    <property type="entry name" value="EP450I"/>
</dbReference>
<protein>
    <submittedName>
        <fullName evidence="8">Cytochrome P450</fullName>
    </submittedName>
</protein>
<keyword evidence="7" id="KW-0472">Membrane</keyword>
<gene>
    <name evidence="8" type="ORF">EV356DRAFT_547951</name>
</gene>
<dbReference type="GO" id="GO:0016705">
    <property type="term" value="F:oxidoreductase activity, acting on paired donors, with incorporation or reduction of molecular oxygen"/>
    <property type="evidence" value="ECO:0007669"/>
    <property type="project" value="InterPro"/>
</dbReference>
<keyword evidence="5 6" id="KW-0349">Heme</keyword>
<organism evidence="8 9">
    <name type="scientific">Viridothelium virens</name>
    <name type="common">Speckled blister lichen</name>
    <name type="synonym">Trypethelium virens</name>
    <dbReference type="NCBI Taxonomy" id="1048519"/>
    <lineage>
        <taxon>Eukaryota</taxon>
        <taxon>Fungi</taxon>
        <taxon>Dikarya</taxon>
        <taxon>Ascomycota</taxon>
        <taxon>Pezizomycotina</taxon>
        <taxon>Dothideomycetes</taxon>
        <taxon>Dothideomycetes incertae sedis</taxon>
        <taxon>Trypetheliales</taxon>
        <taxon>Trypetheliaceae</taxon>
        <taxon>Viridothelium</taxon>
    </lineage>
</organism>
<feature type="binding site" description="axial binding residue" evidence="5">
    <location>
        <position position="457"/>
    </location>
    <ligand>
        <name>heme</name>
        <dbReference type="ChEBI" id="CHEBI:30413"/>
    </ligand>
    <ligandPart>
        <name>Fe</name>
        <dbReference type="ChEBI" id="CHEBI:18248"/>
    </ligandPart>
</feature>
<dbReference type="InterPro" id="IPR036396">
    <property type="entry name" value="Cyt_P450_sf"/>
</dbReference>
<dbReference type="InterPro" id="IPR050121">
    <property type="entry name" value="Cytochrome_P450_monoxygenase"/>
</dbReference>
<feature type="transmembrane region" description="Helical" evidence="7">
    <location>
        <begin position="12"/>
        <end position="35"/>
    </location>
</feature>
<dbReference type="PANTHER" id="PTHR24305">
    <property type="entry name" value="CYTOCHROME P450"/>
    <property type="match status" value="1"/>
</dbReference>
<evidence type="ECO:0000256" key="7">
    <source>
        <dbReference type="SAM" id="Phobius"/>
    </source>
</evidence>
<dbReference type="GO" id="GO:0005506">
    <property type="term" value="F:iron ion binding"/>
    <property type="evidence" value="ECO:0007669"/>
    <property type="project" value="InterPro"/>
</dbReference>
<evidence type="ECO:0000256" key="3">
    <source>
        <dbReference type="ARBA" id="ARBA00022723"/>
    </source>
</evidence>
<dbReference type="OrthoDB" id="3945418at2759"/>
<keyword evidence="3 5" id="KW-0479">Metal-binding</keyword>
<keyword evidence="7" id="KW-1133">Transmembrane helix</keyword>
<dbReference type="EMBL" id="ML991807">
    <property type="protein sequence ID" value="KAF2233372.1"/>
    <property type="molecule type" value="Genomic_DNA"/>
</dbReference>
<evidence type="ECO:0000313" key="9">
    <source>
        <dbReference type="Proteomes" id="UP000800092"/>
    </source>
</evidence>
<dbReference type="GO" id="GO:0020037">
    <property type="term" value="F:heme binding"/>
    <property type="evidence" value="ECO:0007669"/>
    <property type="project" value="InterPro"/>
</dbReference>
<proteinExistence type="inferred from homology"/>
<dbReference type="Gene3D" id="1.10.630.10">
    <property type="entry name" value="Cytochrome P450"/>
    <property type="match status" value="1"/>
</dbReference>
<comment type="similarity">
    <text evidence="2 6">Belongs to the cytochrome P450 family.</text>
</comment>
<reference evidence="8" key="1">
    <citation type="journal article" date="2020" name="Stud. Mycol.">
        <title>101 Dothideomycetes genomes: a test case for predicting lifestyles and emergence of pathogens.</title>
        <authorList>
            <person name="Haridas S."/>
            <person name="Albert R."/>
            <person name="Binder M."/>
            <person name="Bloem J."/>
            <person name="Labutti K."/>
            <person name="Salamov A."/>
            <person name="Andreopoulos B."/>
            <person name="Baker S."/>
            <person name="Barry K."/>
            <person name="Bills G."/>
            <person name="Bluhm B."/>
            <person name="Cannon C."/>
            <person name="Castanera R."/>
            <person name="Culley D."/>
            <person name="Daum C."/>
            <person name="Ezra D."/>
            <person name="Gonzalez J."/>
            <person name="Henrissat B."/>
            <person name="Kuo A."/>
            <person name="Liang C."/>
            <person name="Lipzen A."/>
            <person name="Lutzoni F."/>
            <person name="Magnuson J."/>
            <person name="Mondo S."/>
            <person name="Nolan M."/>
            <person name="Ohm R."/>
            <person name="Pangilinan J."/>
            <person name="Park H.-J."/>
            <person name="Ramirez L."/>
            <person name="Alfaro M."/>
            <person name="Sun H."/>
            <person name="Tritt A."/>
            <person name="Yoshinaga Y."/>
            <person name="Zwiers L.-H."/>
            <person name="Turgeon B."/>
            <person name="Goodwin S."/>
            <person name="Spatafora J."/>
            <person name="Crous P."/>
            <person name="Grigoriev I."/>
        </authorList>
    </citation>
    <scope>NUCLEOTIDE SEQUENCE</scope>
    <source>
        <strain evidence="8">Tuck. ex Michener</strain>
    </source>
</reference>
<name>A0A6A6H5T4_VIRVR</name>
<dbReference type="AlphaFoldDB" id="A0A6A6H5T4"/>
<sequence length="499" mass="56042">MRDATSSVTMTLFLSIGYLSGNFIVGLAAFVFLLLRAFYRLYFHPLARWNGSRIAAIDTAWYEFYWNVHLPGQLLFEIEKLHNIYGPVVRIGTNELHVNDPSVYLDITSVGSDFRKEPDFYHGISLEGTSIGGTDPEKHRVRRQVLAPAFSASTIQKLAPLVENSFKKLCEKMDSIASSVNAVNVKLAFKSFALDVVSEIVFGQAFGVMEEPNFHHPYLDSLQDTIRGAWIARAFPTLSTLSRSLPKSISAVLFPLPIAQFSKVTIQLADGNTQKTYGTRKKESVALELLLDIDSAKGHIVPPPDKLHDEAMMLLTAGNDTTSNAMILGLYEICKHQDVHRRLEDELRSAVPTPSQDIKYATVKKLPYLTAVIKEVLRYAPSVPGRLPRVVPEGGYELYGQQLPAGTIIHTSAYLLNRHPSIWGPDCKEFKPDRWLLPDSSTLDKYLASFHRGARQCLGISLAWCELYIVFATLFRKYEIEVFNTSDADMEWSDHLLLL</sequence>
<evidence type="ECO:0000256" key="4">
    <source>
        <dbReference type="ARBA" id="ARBA00023004"/>
    </source>
</evidence>
<evidence type="ECO:0000256" key="5">
    <source>
        <dbReference type="PIRSR" id="PIRSR602401-1"/>
    </source>
</evidence>
<dbReference type="InterPro" id="IPR002401">
    <property type="entry name" value="Cyt_P450_E_grp-I"/>
</dbReference>
<evidence type="ECO:0000313" key="8">
    <source>
        <dbReference type="EMBL" id="KAF2233372.1"/>
    </source>
</evidence>
<keyword evidence="4 5" id="KW-0408">Iron</keyword>
<accession>A0A6A6H5T4</accession>
<keyword evidence="9" id="KW-1185">Reference proteome</keyword>
<dbReference type="SUPFAM" id="SSF48264">
    <property type="entry name" value="Cytochrome P450"/>
    <property type="match status" value="1"/>
</dbReference>
<dbReference type="Proteomes" id="UP000800092">
    <property type="component" value="Unassembled WGS sequence"/>
</dbReference>
<evidence type="ECO:0000256" key="6">
    <source>
        <dbReference type="RuleBase" id="RU000461"/>
    </source>
</evidence>
<keyword evidence="6" id="KW-0503">Monooxygenase</keyword>
<dbReference type="InterPro" id="IPR001128">
    <property type="entry name" value="Cyt_P450"/>
</dbReference>
<dbReference type="Pfam" id="PF00067">
    <property type="entry name" value="p450"/>
    <property type="match status" value="1"/>
</dbReference>
<dbReference type="InterPro" id="IPR017972">
    <property type="entry name" value="Cyt_P450_CS"/>
</dbReference>
<dbReference type="PRINTS" id="PR00385">
    <property type="entry name" value="P450"/>
</dbReference>
<dbReference type="PROSITE" id="PS00086">
    <property type="entry name" value="CYTOCHROME_P450"/>
    <property type="match status" value="1"/>
</dbReference>
<dbReference type="GO" id="GO:0004497">
    <property type="term" value="F:monooxygenase activity"/>
    <property type="evidence" value="ECO:0007669"/>
    <property type="project" value="UniProtKB-KW"/>
</dbReference>
<keyword evidence="6" id="KW-0560">Oxidoreductase</keyword>
<dbReference type="PANTHER" id="PTHR24305:SF166">
    <property type="entry name" value="CYTOCHROME P450 12A4, MITOCHONDRIAL-RELATED"/>
    <property type="match status" value="1"/>
</dbReference>